<gene>
    <name evidence="2" type="ORF">IOQ59_16435</name>
</gene>
<evidence type="ECO:0000313" key="2">
    <source>
        <dbReference type="EMBL" id="MBE9398850.1"/>
    </source>
</evidence>
<dbReference type="PANTHER" id="PTHR34351:SF1">
    <property type="entry name" value="SLR1927 PROTEIN"/>
    <property type="match status" value="1"/>
</dbReference>
<keyword evidence="3" id="KW-1185">Reference proteome</keyword>
<dbReference type="RefSeq" id="WP_193954547.1">
    <property type="nucleotide sequence ID" value="NZ_JADEYS010000019.1"/>
</dbReference>
<dbReference type="AlphaFoldDB" id="A0A8J7FWH6"/>
<name>A0A8J7FWH6_9GAMM</name>
<evidence type="ECO:0000313" key="3">
    <source>
        <dbReference type="Proteomes" id="UP000640333"/>
    </source>
</evidence>
<protein>
    <submittedName>
        <fullName evidence="2">DUF58 domain-containing protein</fullName>
    </submittedName>
</protein>
<dbReference type="PANTHER" id="PTHR34351">
    <property type="entry name" value="SLR1927 PROTEIN-RELATED"/>
    <property type="match status" value="1"/>
</dbReference>
<dbReference type="EMBL" id="JADEYS010000019">
    <property type="protein sequence ID" value="MBE9398850.1"/>
    <property type="molecule type" value="Genomic_DNA"/>
</dbReference>
<feature type="transmembrane region" description="Helical" evidence="1">
    <location>
        <begin position="7"/>
        <end position="27"/>
    </location>
</feature>
<keyword evidence="1" id="KW-1133">Transmembrane helix</keyword>
<sequence length="295" mass="33544">MMQWRIVPTAAGIGYLLMLLILMLVAVNYSNNLIFTLCFLMTATMLLSVWLSIRNLWGFRATHVRVRPVHAGQDLAFEIALNEHSGQHHLYLTLSSQDKQRSKTTLQPFYHLRSGQPFEWVYQQPTQQRGLHNPQRLNVDTVWPLGLFKLSRPLIELPETLVYPQAKSAQSIPETTCGQAAHAHTEAEELAGLRAYQPGDNPRRINWRSLSKGQNLQVKEFDGAAGDPAIWLRWQDLHAIGYEARIRTLCHHILECQKRGQEFGLLLPGIELPPKRGGQHISTCLKQLALLPGER</sequence>
<keyword evidence="1" id="KW-0812">Transmembrane</keyword>
<reference evidence="2" key="1">
    <citation type="submission" date="2020-10" db="EMBL/GenBank/DDBJ databases">
        <title>Bacterium isolated from coastal waters sediment.</title>
        <authorList>
            <person name="Chen R.-J."/>
            <person name="Lu D.-C."/>
            <person name="Zhu K.-L."/>
            <person name="Du Z.-J."/>
        </authorList>
    </citation>
    <scope>NUCLEOTIDE SEQUENCE</scope>
    <source>
        <strain evidence="2">N1Y112</strain>
    </source>
</reference>
<accession>A0A8J7FWH6</accession>
<keyword evidence="1" id="KW-0472">Membrane</keyword>
<comment type="caution">
    <text evidence="2">The sequence shown here is derived from an EMBL/GenBank/DDBJ whole genome shotgun (WGS) entry which is preliminary data.</text>
</comment>
<proteinExistence type="predicted"/>
<feature type="transmembrane region" description="Helical" evidence="1">
    <location>
        <begin position="33"/>
        <end position="53"/>
    </location>
</feature>
<dbReference type="Proteomes" id="UP000640333">
    <property type="component" value="Unassembled WGS sequence"/>
</dbReference>
<evidence type="ECO:0000256" key="1">
    <source>
        <dbReference type="SAM" id="Phobius"/>
    </source>
</evidence>
<organism evidence="2 3">
    <name type="scientific">Pontibacterium sinense</name>
    <dbReference type="NCBI Taxonomy" id="2781979"/>
    <lineage>
        <taxon>Bacteria</taxon>
        <taxon>Pseudomonadati</taxon>
        <taxon>Pseudomonadota</taxon>
        <taxon>Gammaproteobacteria</taxon>
        <taxon>Oceanospirillales</taxon>
        <taxon>Oceanospirillaceae</taxon>
        <taxon>Pontibacterium</taxon>
    </lineage>
</organism>